<comment type="caution">
    <text evidence="1">The sequence shown here is derived from an EMBL/GenBank/DDBJ whole genome shotgun (WGS) entry which is preliminary data.</text>
</comment>
<name>A0ABW0KEN4_9BACL</name>
<keyword evidence="1" id="KW-0238">DNA-binding</keyword>
<accession>A0ABW0KEN4</accession>
<dbReference type="GO" id="GO:0003677">
    <property type="term" value="F:DNA binding"/>
    <property type="evidence" value="ECO:0007669"/>
    <property type="project" value="UniProtKB-KW"/>
</dbReference>
<sequence length="77" mass="8311">MSNAPNDHEPQISDLPAGLAKPALRALAGAGYLRLEQFSRLTEAEVLKLHGMGPKALELIRRSLAERGLSFAASERT</sequence>
<dbReference type="RefSeq" id="WP_270879893.1">
    <property type="nucleotide sequence ID" value="NZ_JAQFVF010000027.1"/>
</dbReference>
<reference evidence="2" key="1">
    <citation type="journal article" date="2019" name="Int. J. Syst. Evol. Microbiol.">
        <title>The Global Catalogue of Microorganisms (GCM) 10K type strain sequencing project: providing services to taxonomists for standard genome sequencing and annotation.</title>
        <authorList>
            <consortium name="The Broad Institute Genomics Platform"/>
            <consortium name="The Broad Institute Genome Sequencing Center for Infectious Disease"/>
            <person name="Wu L."/>
            <person name="Ma J."/>
        </authorList>
    </citation>
    <scope>NUCLEOTIDE SEQUENCE [LARGE SCALE GENOMIC DNA]</scope>
    <source>
        <strain evidence="2">KACC 11904</strain>
    </source>
</reference>
<gene>
    <name evidence="1" type="ORF">ACFPOG_27245</name>
</gene>
<keyword evidence="2" id="KW-1185">Reference proteome</keyword>
<evidence type="ECO:0000313" key="1">
    <source>
        <dbReference type="EMBL" id="MFC5451904.1"/>
    </source>
</evidence>
<dbReference type="Gene3D" id="1.10.150.20">
    <property type="entry name" value="5' to 3' exonuclease, C-terminal subdomain"/>
    <property type="match status" value="1"/>
</dbReference>
<protein>
    <submittedName>
        <fullName evidence="1">DNA-binding protein</fullName>
    </submittedName>
</protein>
<evidence type="ECO:0000313" key="2">
    <source>
        <dbReference type="Proteomes" id="UP001596044"/>
    </source>
</evidence>
<dbReference type="SUPFAM" id="SSF47789">
    <property type="entry name" value="C-terminal domain of RNA polymerase alpha subunit"/>
    <property type="match status" value="1"/>
</dbReference>
<organism evidence="1 2">
    <name type="scientific">Paenibacillus aestuarii</name>
    <dbReference type="NCBI Taxonomy" id="516965"/>
    <lineage>
        <taxon>Bacteria</taxon>
        <taxon>Bacillati</taxon>
        <taxon>Bacillota</taxon>
        <taxon>Bacilli</taxon>
        <taxon>Bacillales</taxon>
        <taxon>Paenibacillaceae</taxon>
        <taxon>Paenibacillus</taxon>
    </lineage>
</organism>
<proteinExistence type="predicted"/>
<dbReference type="EMBL" id="JBHSMJ010000040">
    <property type="protein sequence ID" value="MFC5451904.1"/>
    <property type="molecule type" value="Genomic_DNA"/>
</dbReference>
<dbReference type="Proteomes" id="UP001596044">
    <property type="component" value="Unassembled WGS sequence"/>
</dbReference>